<sequence length="178" mass="19920">METTSERDKPSRKRHPQTPRRAICQLNTHRKCRSLGILQANMETRRSANNRLTASQSIIRQTRPSWHHCQDTATKVSPLVTERREATSRVPYQKVLRVKPALGHTSTHKQGHGTPETHTGTVAALKAITMLSRRGGALPQQTLLRRVSTSRQEPCRDRQMCPDSPIAPGQHVATGTLS</sequence>
<gene>
    <name evidence="2" type="ORF">Taro_012950</name>
</gene>
<comment type="caution">
    <text evidence="2">The sequence shown here is derived from an EMBL/GenBank/DDBJ whole genome shotgun (WGS) entry which is preliminary data.</text>
</comment>
<evidence type="ECO:0000313" key="2">
    <source>
        <dbReference type="EMBL" id="MQL80503.1"/>
    </source>
</evidence>
<dbReference type="AlphaFoldDB" id="A0A843UHA3"/>
<dbReference type="Proteomes" id="UP000652761">
    <property type="component" value="Unassembled WGS sequence"/>
</dbReference>
<dbReference type="EMBL" id="NMUH01000511">
    <property type="protein sequence ID" value="MQL80503.1"/>
    <property type="molecule type" value="Genomic_DNA"/>
</dbReference>
<accession>A0A843UHA3</accession>
<organism evidence="2 3">
    <name type="scientific">Colocasia esculenta</name>
    <name type="common">Wild taro</name>
    <name type="synonym">Arum esculentum</name>
    <dbReference type="NCBI Taxonomy" id="4460"/>
    <lineage>
        <taxon>Eukaryota</taxon>
        <taxon>Viridiplantae</taxon>
        <taxon>Streptophyta</taxon>
        <taxon>Embryophyta</taxon>
        <taxon>Tracheophyta</taxon>
        <taxon>Spermatophyta</taxon>
        <taxon>Magnoliopsida</taxon>
        <taxon>Liliopsida</taxon>
        <taxon>Araceae</taxon>
        <taxon>Aroideae</taxon>
        <taxon>Colocasieae</taxon>
        <taxon>Colocasia</taxon>
    </lineage>
</organism>
<proteinExistence type="predicted"/>
<evidence type="ECO:0000313" key="3">
    <source>
        <dbReference type="Proteomes" id="UP000652761"/>
    </source>
</evidence>
<name>A0A843UHA3_COLES</name>
<keyword evidence="3" id="KW-1185">Reference proteome</keyword>
<feature type="region of interest" description="Disordered" evidence="1">
    <location>
        <begin position="146"/>
        <end position="178"/>
    </location>
</feature>
<protein>
    <submittedName>
        <fullName evidence="2">Uncharacterized protein</fullName>
    </submittedName>
</protein>
<evidence type="ECO:0000256" key="1">
    <source>
        <dbReference type="SAM" id="MobiDB-lite"/>
    </source>
</evidence>
<reference evidence="2" key="1">
    <citation type="submission" date="2017-07" db="EMBL/GenBank/DDBJ databases">
        <title>Taro Niue Genome Assembly and Annotation.</title>
        <authorList>
            <person name="Atibalentja N."/>
            <person name="Keating K."/>
            <person name="Fields C.J."/>
        </authorList>
    </citation>
    <scope>NUCLEOTIDE SEQUENCE</scope>
    <source>
        <strain evidence="2">Niue_2</strain>
        <tissue evidence="2">Leaf</tissue>
    </source>
</reference>